<dbReference type="EMBL" id="KE647210">
    <property type="protein sequence ID" value="EQB60894.1"/>
    <property type="molecule type" value="Genomic_DNA"/>
</dbReference>
<evidence type="ECO:0000313" key="2">
    <source>
        <dbReference type="Proteomes" id="UP000053780"/>
    </source>
</evidence>
<dbReference type="HOGENOM" id="CLU_2427609_0_0_1"/>
<dbReference type="AlphaFoldDB" id="T0L8N2"/>
<dbReference type="Proteomes" id="UP000053780">
    <property type="component" value="Unassembled WGS sequence"/>
</dbReference>
<accession>T0L8N2</accession>
<keyword evidence="2" id="KW-1185">Reference proteome</keyword>
<reference evidence="1 2" key="1">
    <citation type="journal article" date="2013" name="BMC Genomics">
        <title>Genome sequencing and comparative genomics of honey bee microsporidia, Nosema apis reveal novel insights into host-parasite interactions.</title>
        <authorList>
            <person name="Chen Yp."/>
            <person name="Pettis J.S."/>
            <person name="Zhao Y."/>
            <person name="Liu X."/>
            <person name="Tallon L.J."/>
            <person name="Sadzewicz L.D."/>
            <person name="Li R."/>
            <person name="Zheng H."/>
            <person name="Huang S."/>
            <person name="Zhang X."/>
            <person name="Hamilton M.C."/>
            <person name="Pernal S.F."/>
            <person name="Melathopoulos A.P."/>
            <person name="Yan X."/>
            <person name="Evans J.D."/>
        </authorList>
    </citation>
    <scope>NUCLEOTIDE SEQUENCE [LARGE SCALE GENOMIC DNA]</scope>
    <source>
        <strain evidence="1 2">BRL 01</strain>
    </source>
</reference>
<dbReference type="OrthoDB" id="10252587at2759"/>
<organism evidence="1 2">
    <name type="scientific">Vairimorpha apis BRL 01</name>
    <dbReference type="NCBI Taxonomy" id="1037528"/>
    <lineage>
        <taxon>Eukaryota</taxon>
        <taxon>Fungi</taxon>
        <taxon>Fungi incertae sedis</taxon>
        <taxon>Microsporidia</taxon>
        <taxon>Nosematidae</taxon>
        <taxon>Vairimorpha</taxon>
    </lineage>
</organism>
<dbReference type="VEuPathDB" id="MicrosporidiaDB:NAPIS_ORF01533"/>
<name>T0L8N2_9MICR</name>
<sequence>MIDTISDLLSNDEVEIYETIKDAENRYYKIFNFDFNKREPPIDLFIHILCLEECGVVYDKDECIELRKNRIYYIRKKSVEHLLKENSIKII</sequence>
<protein>
    <submittedName>
        <fullName evidence="1">Uncharacterized protein</fullName>
    </submittedName>
</protein>
<evidence type="ECO:0000313" key="1">
    <source>
        <dbReference type="EMBL" id="EQB60894.1"/>
    </source>
</evidence>
<gene>
    <name evidence="1" type="ORF">NAPIS_ORF01533</name>
</gene>
<proteinExistence type="predicted"/>